<accession>A0A7X9P2M2</accession>
<feature type="signal peptide" evidence="1">
    <location>
        <begin position="1"/>
        <end position="25"/>
    </location>
</feature>
<protein>
    <submittedName>
        <fullName evidence="2">DUF2490 domain-containing protein</fullName>
    </submittedName>
</protein>
<proteinExistence type="predicted"/>
<dbReference type="RefSeq" id="WP_169656726.1">
    <property type="nucleotide sequence ID" value="NZ_JABANE010000023.1"/>
</dbReference>
<feature type="chain" id="PRO_5031464258" evidence="1">
    <location>
        <begin position="26"/>
        <end position="233"/>
    </location>
</feature>
<dbReference type="Proteomes" id="UP000576082">
    <property type="component" value="Unassembled WGS sequence"/>
</dbReference>
<keyword evidence="3" id="KW-1185">Reference proteome</keyword>
<sequence>MKQLNKGLLIIVFSILSFTSNTLNAQDVTDNRLWLHYFNSVSLSDKWAVDTDAAYMFMLDKPVDRFQIRSGLKRKINKNLSIRIGAGYFYVFGEESSILHEIRPMQDFIGTHLLTSDKSLFIKQRVRFEQQIYSAKLNETEVSDIDFRMRYSIILRKRIEKWIFGVGTEAFINLEDKEESPFFNKNRTIALVNRSVSSHVSLEAQYIREDSFKKGEGSDHYANLLRIAVRHKI</sequence>
<dbReference type="AlphaFoldDB" id="A0A7X9P2M2"/>
<reference evidence="2 3" key="1">
    <citation type="submission" date="2020-04" db="EMBL/GenBank/DDBJ databases">
        <title>Flammeovirga sp. SR4, a novel species isolated from seawater.</title>
        <authorList>
            <person name="Wang X."/>
        </authorList>
    </citation>
    <scope>NUCLEOTIDE SEQUENCE [LARGE SCALE GENOMIC DNA]</scope>
    <source>
        <strain evidence="2 3">ATCC 23126</strain>
    </source>
</reference>
<comment type="caution">
    <text evidence="2">The sequence shown here is derived from an EMBL/GenBank/DDBJ whole genome shotgun (WGS) entry which is preliminary data.</text>
</comment>
<dbReference type="EMBL" id="JABANE010000023">
    <property type="protein sequence ID" value="NME68424.1"/>
    <property type="molecule type" value="Genomic_DNA"/>
</dbReference>
<evidence type="ECO:0000256" key="1">
    <source>
        <dbReference type="SAM" id="SignalP"/>
    </source>
</evidence>
<dbReference type="InterPro" id="IPR019619">
    <property type="entry name" value="DUF2490"/>
</dbReference>
<organism evidence="2 3">
    <name type="scientific">Flammeovirga aprica JL-4</name>
    <dbReference type="NCBI Taxonomy" id="694437"/>
    <lineage>
        <taxon>Bacteria</taxon>
        <taxon>Pseudomonadati</taxon>
        <taxon>Bacteroidota</taxon>
        <taxon>Cytophagia</taxon>
        <taxon>Cytophagales</taxon>
        <taxon>Flammeovirgaceae</taxon>
        <taxon>Flammeovirga</taxon>
    </lineage>
</organism>
<name>A0A7X9P2M2_9BACT</name>
<evidence type="ECO:0000313" key="2">
    <source>
        <dbReference type="EMBL" id="NME68424.1"/>
    </source>
</evidence>
<evidence type="ECO:0000313" key="3">
    <source>
        <dbReference type="Proteomes" id="UP000576082"/>
    </source>
</evidence>
<keyword evidence="1" id="KW-0732">Signal</keyword>
<gene>
    <name evidence="2" type="ORF">HHU12_10685</name>
</gene>
<dbReference type="Pfam" id="PF10677">
    <property type="entry name" value="DUF2490"/>
    <property type="match status" value="1"/>
</dbReference>